<proteinExistence type="predicted"/>
<reference evidence="3" key="1">
    <citation type="journal article" date="2021" name="Elife">
        <title>Highly contiguous assemblies of 101 drosophilid genomes.</title>
        <authorList>
            <person name="Kim B.Y."/>
            <person name="Wang J.R."/>
            <person name="Miller D.E."/>
            <person name="Barmina O."/>
            <person name="Delaney E."/>
            <person name="Thompson A."/>
            <person name="Comeault A.A."/>
            <person name="Peede D."/>
            <person name="D'Agostino E.R."/>
            <person name="Pelaez J."/>
            <person name="Aguilar J.M."/>
            <person name="Haji D."/>
            <person name="Matsunaga T."/>
            <person name="Armstrong E.E."/>
            <person name="Zych M."/>
            <person name="Ogawa Y."/>
            <person name="Stamenkovic-Radak M."/>
            <person name="Jelic M."/>
            <person name="Veselinovic M.S."/>
            <person name="Tanaskovic M."/>
            <person name="Eric P."/>
            <person name="Gao J.J."/>
            <person name="Katoh T.K."/>
            <person name="Toda M.J."/>
            <person name="Watabe H."/>
            <person name="Watada M."/>
            <person name="Davis J.S."/>
            <person name="Moyle L.C."/>
            <person name="Manoli G."/>
            <person name="Bertolini E."/>
            <person name="Kostal V."/>
            <person name="Hawley R.S."/>
            <person name="Takahashi A."/>
            <person name="Jones C.D."/>
            <person name="Price D.K."/>
            <person name="Whiteman N."/>
            <person name="Kopp A."/>
            <person name="Matute D.R."/>
            <person name="Petrov D.A."/>
        </authorList>
    </citation>
    <scope>NUCLEOTIDE SEQUENCE [LARGE SCALE GENOMIC DNA]</scope>
</reference>
<organism evidence="4">
    <name type="scientific">Drosophila rhopaloa</name>
    <name type="common">Fruit fly</name>
    <dbReference type="NCBI Taxonomy" id="1041015"/>
    <lineage>
        <taxon>Eukaryota</taxon>
        <taxon>Metazoa</taxon>
        <taxon>Ecdysozoa</taxon>
        <taxon>Arthropoda</taxon>
        <taxon>Hexapoda</taxon>
        <taxon>Insecta</taxon>
        <taxon>Pterygota</taxon>
        <taxon>Neoptera</taxon>
        <taxon>Endopterygota</taxon>
        <taxon>Diptera</taxon>
        <taxon>Brachycera</taxon>
        <taxon>Muscomorpha</taxon>
        <taxon>Ephydroidea</taxon>
        <taxon>Drosophilidae</taxon>
        <taxon>Drosophila</taxon>
        <taxon>Sophophora</taxon>
    </lineage>
</organism>
<dbReference type="AlphaFoldDB" id="A0A6P4FLY2"/>
<dbReference type="EnsemblMetazoa" id="XM_017134960.2">
    <property type="protein sequence ID" value="XP_016990449.1"/>
    <property type="gene ID" value="LOC108052550"/>
</dbReference>
<reference evidence="4" key="2">
    <citation type="submission" date="2025-04" db="UniProtKB">
        <authorList>
            <consortium name="RefSeq"/>
        </authorList>
    </citation>
    <scope>IDENTIFICATION</scope>
</reference>
<reference evidence="2" key="3">
    <citation type="submission" date="2025-05" db="UniProtKB">
        <authorList>
            <consortium name="EnsemblMetazoa"/>
        </authorList>
    </citation>
    <scope>IDENTIFICATION</scope>
</reference>
<dbReference type="Proteomes" id="UP001652680">
    <property type="component" value="Unassembled WGS sequence"/>
</dbReference>
<evidence type="ECO:0000256" key="1">
    <source>
        <dbReference type="SAM" id="MobiDB-lite"/>
    </source>
</evidence>
<name>A0A6P4FLY2_DRORH</name>
<evidence type="ECO:0000313" key="2">
    <source>
        <dbReference type="EnsemblMetazoa" id="XP_016990449.1"/>
    </source>
</evidence>
<dbReference type="OrthoDB" id="7855923at2759"/>
<feature type="compositionally biased region" description="Basic and acidic residues" evidence="1">
    <location>
        <begin position="54"/>
        <end position="69"/>
    </location>
</feature>
<accession>A0A6P4FLY2</accession>
<dbReference type="RefSeq" id="XP_016990449.1">
    <property type="nucleotide sequence ID" value="XM_017134960.1"/>
</dbReference>
<evidence type="ECO:0000313" key="3">
    <source>
        <dbReference type="Proteomes" id="UP001652680"/>
    </source>
</evidence>
<dbReference type="GeneID" id="108052550"/>
<keyword evidence="3" id="KW-1185">Reference proteome</keyword>
<sequence>MAHRLQLRSDDFDVIGAVPRDLSVIKNFLKRDCAVKRLIDIEEEFLQECVLRGEDPMKPSRKSGNDIVKRGSGLDSKVPEPQPDPCASKTPEDALASDFCDPCRRLKTSVVLEELTKPATTNPVYNKALPPYFDEESVMGNSLPVKFRFRRKFNRCDQEKPANLMCSTTPSTNVVVLTNCCDVMVWPSQRVAQMNRVPVTMLSGEGDLTEYMLEEETIM</sequence>
<gene>
    <name evidence="4" type="primary">LOC108052550</name>
    <name evidence="2" type="synonym">108052550</name>
</gene>
<evidence type="ECO:0000313" key="4">
    <source>
        <dbReference type="RefSeq" id="XP_016990449.1"/>
    </source>
</evidence>
<feature type="region of interest" description="Disordered" evidence="1">
    <location>
        <begin position="54"/>
        <end position="91"/>
    </location>
</feature>
<protein>
    <submittedName>
        <fullName evidence="4">Uncharacterized protein LOC108052550</fullName>
    </submittedName>
</protein>